<dbReference type="Pfam" id="PF09383">
    <property type="entry name" value="NIL"/>
    <property type="match status" value="1"/>
</dbReference>
<keyword evidence="12" id="KW-0378">Hydrolase</keyword>
<evidence type="ECO:0000259" key="11">
    <source>
        <dbReference type="PROSITE" id="PS50893"/>
    </source>
</evidence>
<dbReference type="Proteomes" id="UP000029055">
    <property type="component" value="Unassembled WGS sequence"/>
</dbReference>
<evidence type="ECO:0000313" key="13">
    <source>
        <dbReference type="Proteomes" id="UP000029055"/>
    </source>
</evidence>
<keyword evidence="6" id="KW-1278">Translocase</keyword>
<dbReference type="InterPro" id="IPR003593">
    <property type="entry name" value="AAA+_ATPase"/>
</dbReference>
<evidence type="ECO:0000256" key="2">
    <source>
        <dbReference type="ARBA" id="ARBA00022448"/>
    </source>
</evidence>
<dbReference type="RefSeq" id="WP_033503106.1">
    <property type="nucleotide sequence ID" value="NZ_CP062939.1"/>
</dbReference>
<dbReference type="InterPro" id="IPR018449">
    <property type="entry name" value="NIL_domain"/>
</dbReference>
<protein>
    <submittedName>
        <fullName evidence="12">Methionine ABC transporter ATP-binding protein</fullName>
        <ecNumber evidence="12">3.6.3.25</ecNumber>
    </submittedName>
</protein>
<dbReference type="InterPro" id="IPR017871">
    <property type="entry name" value="ABC_transporter-like_CS"/>
</dbReference>
<dbReference type="OrthoDB" id="4283894at2"/>
<name>A0A087DTM9_9BIFI</name>
<evidence type="ECO:0000256" key="3">
    <source>
        <dbReference type="ARBA" id="ARBA00022475"/>
    </source>
</evidence>
<keyword evidence="7" id="KW-0029">Amino-acid transport</keyword>
<dbReference type="GO" id="GO:0016887">
    <property type="term" value="F:ATP hydrolysis activity"/>
    <property type="evidence" value="ECO:0007669"/>
    <property type="project" value="InterPro"/>
</dbReference>
<dbReference type="CDD" id="cd03258">
    <property type="entry name" value="ABC_MetN_methionine_transporter"/>
    <property type="match status" value="1"/>
</dbReference>
<dbReference type="STRING" id="77635.BISU_2081"/>
<dbReference type="SUPFAM" id="SSF55021">
    <property type="entry name" value="ACT-like"/>
    <property type="match status" value="1"/>
</dbReference>
<dbReference type="AlphaFoldDB" id="A0A087DTM9"/>
<evidence type="ECO:0000256" key="4">
    <source>
        <dbReference type="ARBA" id="ARBA00022741"/>
    </source>
</evidence>
<dbReference type="GO" id="GO:0006865">
    <property type="term" value="P:amino acid transport"/>
    <property type="evidence" value="ECO:0007669"/>
    <property type="project" value="UniProtKB-KW"/>
</dbReference>
<evidence type="ECO:0000256" key="6">
    <source>
        <dbReference type="ARBA" id="ARBA00022967"/>
    </source>
</evidence>
<evidence type="ECO:0000256" key="8">
    <source>
        <dbReference type="ARBA" id="ARBA00023136"/>
    </source>
</evidence>
<reference evidence="12 13" key="1">
    <citation type="submission" date="2014-03" db="EMBL/GenBank/DDBJ databases">
        <title>Genomics of Bifidobacteria.</title>
        <authorList>
            <person name="Ventura M."/>
            <person name="Milani C."/>
            <person name="Lugli G.A."/>
        </authorList>
    </citation>
    <scope>NUCLEOTIDE SEQUENCE [LARGE SCALE GENOMIC DNA]</scope>
    <source>
        <strain evidence="12 13">LMG 11597</strain>
    </source>
</reference>
<evidence type="ECO:0000313" key="12">
    <source>
        <dbReference type="EMBL" id="KFI98879.1"/>
    </source>
</evidence>
<dbReference type="GO" id="GO:0005886">
    <property type="term" value="C:plasma membrane"/>
    <property type="evidence" value="ECO:0007669"/>
    <property type="project" value="UniProtKB-ARBA"/>
</dbReference>
<dbReference type="InterPro" id="IPR003439">
    <property type="entry name" value="ABC_transporter-like_ATP-bd"/>
</dbReference>
<dbReference type="PROSITE" id="PS50893">
    <property type="entry name" value="ABC_TRANSPORTER_2"/>
    <property type="match status" value="1"/>
</dbReference>
<keyword evidence="3" id="KW-1003">Cell membrane</keyword>
<keyword evidence="8" id="KW-0472">Membrane</keyword>
<dbReference type="InterPro" id="IPR027417">
    <property type="entry name" value="P-loop_NTPase"/>
</dbReference>
<dbReference type="PROSITE" id="PS00211">
    <property type="entry name" value="ABC_TRANSPORTER_1"/>
    <property type="match status" value="1"/>
</dbReference>
<evidence type="ECO:0000256" key="10">
    <source>
        <dbReference type="ARBA" id="ARBA00063837"/>
    </source>
</evidence>
<evidence type="ECO:0000256" key="1">
    <source>
        <dbReference type="ARBA" id="ARBA00005417"/>
    </source>
</evidence>
<dbReference type="Gene3D" id="3.40.50.300">
    <property type="entry name" value="P-loop containing nucleotide triphosphate hydrolases"/>
    <property type="match status" value="1"/>
</dbReference>
<sequence>MTNEPAIEIQDVTKTFATRGGTVTALHDVSLSIERGTIYGVIGHSGGGKSTLVRCVNGLERPTQGVVRVQGEDISALSREELRLRRKKIGMIFQNFNLLDNATVQKNIELALPARKLGRAKTSERVSLLLEEVGLAHRSDSYPSQLSGGQRQRVAIARAMANEPDILLCDEPTSALDPETTDSILELLRQLNETHGITIMLITHEMSVVTRICSNVAVINEGTLVERGATVDIFKQPKHAVTRGFVDSFFQTKEAAESLRSPYVTNLVSEGAWIVRFLFYGDEAYQAFISEASQKFGIQISIIYGSVRMIGSAPLGNLYVLVRGNADQLASLFQFARQSQVSCIRINQAGEEL</sequence>
<dbReference type="Gene3D" id="3.30.70.260">
    <property type="match status" value="1"/>
</dbReference>
<comment type="caution">
    <text evidence="12">The sequence shown here is derived from an EMBL/GenBank/DDBJ whole genome shotgun (WGS) entry which is preliminary data.</text>
</comment>
<keyword evidence="5 12" id="KW-0067">ATP-binding</keyword>
<evidence type="ECO:0000256" key="9">
    <source>
        <dbReference type="ARBA" id="ARBA00054718"/>
    </source>
</evidence>
<dbReference type="InterPro" id="IPR050086">
    <property type="entry name" value="MetN_ABC_transporter-like"/>
</dbReference>
<keyword evidence="2" id="KW-0813">Transport</keyword>
<dbReference type="SUPFAM" id="SSF52540">
    <property type="entry name" value="P-loop containing nucleoside triphosphate hydrolases"/>
    <property type="match status" value="1"/>
</dbReference>
<dbReference type="PANTHER" id="PTHR43166">
    <property type="entry name" value="AMINO ACID IMPORT ATP-BINDING PROTEIN"/>
    <property type="match status" value="1"/>
</dbReference>
<comment type="subunit">
    <text evidence="10">Homodimer. Forms a membrane-associated complex with FtsX.</text>
</comment>
<dbReference type="EMBL" id="JGZR01000016">
    <property type="protein sequence ID" value="KFI98879.1"/>
    <property type="molecule type" value="Genomic_DNA"/>
</dbReference>
<comment type="function">
    <text evidence="9">Part of the ABC transporter FtsEX involved in cellular division. Has ATPase activity.</text>
</comment>
<evidence type="ECO:0000256" key="5">
    <source>
        <dbReference type="ARBA" id="ARBA00022840"/>
    </source>
</evidence>
<dbReference type="SMART" id="SM00930">
    <property type="entry name" value="NIL"/>
    <property type="match status" value="1"/>
</dbReference>
<dbReference type="SMART" id="SM00382">
    <property type="entry name" value="AAA"/>
    <property type="match status" value="1"/>
</dbReference>
<keyword evidence="13" id="KW-1185">Reference proteome</keyword>
<organism evidence="12 13">
    <name type="scientific">Bifidobacterium subtile</name>
    <dbReference type="NCBI Taxonomy" id="77635"/>
    <lineage>
        <taxon>Bacteria</taxon>
        <taxon>Bacillati</taxon>
        <taxon>Actinomycetota</taxon>
        <taxon>Actinomycetes</taxon>
        <taxon>Bifidobacteriales</taxon>
        <taxon>Bifidobacteriaceae</taxon>
        <taxon>Bifidobacterium</taxon>
    </lineage>
</organism>
<dbReference type="eggNOG" id="COG1135">
    <property type="taxonomic scope" value="Bacteria"/>
</dbReference>
<dbReference type="Pfam" id="PF00005">
    <property type="entry name" value="ABC_tran"/>
    <property type="match status" value="1"/>
</dbReference>
<feature type="domain" description="ABC transporter" evidence="11">
    <location>
        <begin position="7"/>
        <end position="246"/>
    </location>
</feature>
<dbReference type="GO" id="GO:0005524">
    <property type="term" value="F:ATP binding"/>
    <property type="evidence" value="ECO:0007669"/>
    <property type="project" value="UniProtKB-KW"/>
</dbReference>
<dbReference type="PANTHER" id="PTHR43166:SF30">
    <property type="entry name" value="METHIONINE IMPORT ATP-BINDING PROTEIN METN"/>
    <property type="match status" value="1"/>
</dbReference>
<proteinExistence type="inferred from homology"/>
<dbReference type="EC" id="3.6.3.25" evidence="12"/>
<dbReference type="InterPro" id="IPR045865">
    <property type="entry name" value="ACT-like_dom_sf"/>
</dbReference>
<accession>A0A087DTM9</accession>
<dbReference type="FunFam" id="3.40.50.300:FF:000056">
    <property type="entry name" value="Cell division ATP-binding protein FtsE"/>
    <property type="match status" value="1"/>
</dbReference>
<gene>
    <name evidence="12" type="ORF">BISU_2081</name>
</gene>
<keyword evidence="4" id="KW-0547">Nucleotide-binding</keyword>
<evidence type="ECO:0000256" key="7">
    <source>
        <dbReference type="ARBA" id="ARBA00022970"/>
    </source>
</evidence>
<comment type="similarity">
    <text evidence="1">Belongs to the ABC transporter superfamily.</text>
</comment>
<dbReference type="InterPro" id="IPR041701">
    <property type="entry name" value="MetN_ABC"/>
</dbReference>